<keyword evidence="2" id="KW-1185">Reference proteome</keyword>
<sequence>MQTGPDSVGGNIDGGTGSDTIVYSGGAWAQNHAKVVSFEEFVINATHDLVLEGEWRIDNRIAQIDGGSLTVQNLLASTGDPYLLLSDTPETQQTKYLMSLSPPFSFASAPFSPSGP</sequence>
<organism evidence="1 2">
    <name type="scientific">Dethiosulfatarculus sandiegensis</name>
    <dbReference type="NCBI Taxonomy" id="1429043"/>
    <lineage>
        <taxon>Bacteria</taxon>
        <taxon>Pseudomonadati</taxon>
        <taxon>Thermodesulfobacteriota</taxon>
        <taxon>Desulfarculia</taxon>
        <taxon>Desulfarculales</taxon>
        <taxon>Desulfarculaceae</taxon>
        <taxon>Dethiosulfatarculus</taxon>
    </lineage>
</organism>
<evidence type="ECO:0000313" key="1">
    <source>
        <dbReference type="EMBL" id="KIX14394.1"/>
    </source>
</evidence>
<gene>
    <name evidence="1" type="ORF">X474_09455</name>
</gene>
<dbReference type="STRING" id="1429043.X474_09455"/>
<reference evidence="1 2" key="1">
    <citation type="submission" date="2013-11" db="EMBL/GenBank/DDBJ databases">
        <title>Metagenomic analysis of a methanogenic consortium involved in long chain n-alkane degradation.</title>
        <authorList>
            <person name="Davidova I.A."/>
            <person name="Callaghan A.V."/>
            <person name="Wawrik B."/>
            <person name="Pruitt S."/>
            <person name="Marks C."/>
            <person name="Duncan K.E."/>
            <person name="Suflita J.M."/>
        </authorList>
    </citation>
    <scope>NUCLEOTIDE SEQUENCE [LARGE SCALE GENOMIC DNA]</scope>
    <source>
        <strain evidence="1 2">SPR</strain>
    </source>
</reference>
<evidence type="ECO:0000313" key="2">
    <source>
        <dbReference type="Proteomes" id="UP000032233"/>
    </source>
</evidence>
<dbReference type="RefSeq" id="WP_044348123.1">
    <property type="nucleotide sequence ID" value="NZ_AZAC01000011.1"/>
</dbReference>
<name>A0A0D2J892_9BACT</name>
<dbReference type="Proteomes" id="UP000032233">
    <property type="component" value="Unassembled WGS sequence"/>
</dbReference>
<proteinExistence type="predicted"/>
<dbReference type="EMBL" id="AZAC01000011">
    <property type="protein sequence ID" value="KIX14394.1"/>
    <property type="molecule type" value="Genomic_DNA"/>
</dbReference>
<accession>A0A0D2J892</accession>
<comment type="caution">
    <text evidence="1">The sequence shown here is derived from an EMBL/GenBank/DDBJ whole genome shotgun (WGS) entry which is preliminary data.</text>
</comment>
<dbReference type="InParanoid" id="A0A0D2J892"/>
<dbReference type="AlphaFoldDB" id="A0A0D2J892"/>
<protein>
    <submittedName>
        <fullName evidence="1">Uncharacterized protein</fullName>
    </submittedName>
</protein>